<protein>
    <submittedName>
        <fullName evidence="1">Unannotated protein</fullName>
    </submittedName>
</protein>
<gene>
    <name evidence="1" type="ORF">UFOPK3444_00223</name>
</gene>
<proteinExistence type="predicted"/>
<dbReference type="EMBL" id="CAFBLU010000002">
    <property type="protein sequence ID" value="CAB4861837.1"/>
    <property type="molecule type" value="Genomic_DNA"/>
</dbReference>
<reference evidence="1" key="1">
    <citation type="submission" date="2020-05" db="EMBL/GenBank/DDBJ databases">
        <authorList>
            <person name="Chiriac C."/>
            <person name="Salcher M."/>
            <person name="Ghai R."/>
            <person name="Kavagutti S V."/>
        </authorList>
    </citation>
    <scope>NUCLEOTIDE SEQUENCE</scope>
</reference>
<name>A0A6J7CTS7_9ZZZZ</name>
<accession>A0A6J7CTS7</accession>
<dbReference type="AlphaFoldDB" id="A0A6J7CTS7"/>
<sequence>MSRSRICLVLSLTAALALAGAPVASGVPLPDPTASIGSTRGAGTGGCVASNKVVRFTLNPLDSYYTFSGATVTLDGKRIASKSYAGLVSASSGSPMRQFTVRVRLSELRAGRHRLKLVGTTYGLVGRHSANQASSVFVPGGPPLFRGTVTTTRVITKCAATFTG</sequence>
<organism evidence="1">
    <name type="scientific">freshwater metagenome</name>
    <dbReference type="NCBI Taxonomy" id="449393"/>
    <lineage>
        <taxon>unclassified sequences</taxon>
        <taxon>metagenomes</taxon>
        <taxon>ecological metagenomes</taxon>
    </lineage>
</organism>
<evidence type="ECO:0000313" key="1">
    <source>
        <dbReference type="EMBL" id="CAB4861837.1"/>
    </source>
</evidence>